<evidence type="ECO:0008006" key="3">
    <source>
        <dbReference type="Google" id="ProtNLM"/>
    </source>
</evidence>
<dbReference type="Gene3D" id="3.10.620.30">
    <property type="match status" value="1"/>
</dbReference>
<reference evidence="1" key="1">
    <citation type="journal article" date="2014" name="Int. J. Syst. Evol. Microbiol.">
        <title>Complete genome sequence of Corynebacterium casei LMG S-19264T (=DSM 44701T), isolated from a smear-ripened cheese.</title>
        <authorList>
            <consortium name="US DOE Joint Genome Institute (JGI-PGF)"/>
            <person name="Walter F."/>
            <person name="Albersmeier A."/>
            <person name="Kalinowski J."/>
            <person name="Ruckert C."/>
        </authorList>
    </citation>
    <scope>NUCLEOTIDE SEQUENCE</scope>
    <source>
        <strain evidence="1">VKM B-2347</strain>
    </source>
</reference>
<organism evidence="1 2">
    <name type="scientific">Hansschlegelia plantiphila</name>
    <dbReference type="NCBI Taxonomy" id="374655"/>
    <lineage>
        <taxon>Bacteria</taxon>
        <taxon>Pseudomonadati</taxon>
        <taxon>Pseudomonadota</taxon>
        <taxon>Alphaproteobacteria</taxon>
        <taxon>Hyphomicrobiales</taxon>
        <taxon>Methylopilaceae</taxon>
        <taxon>Hansschlegelia</taxon>
    </lineage>
</organism>
<protein>
    <recommendedName>
        <fullName evidence="3">Transglutaminase</fullName>
    </recommendedName>
</protein>
<evidence type="ECO:0000313" key="2">
    <source>
        <dbReference type="Proteomes" id="UP001143372"/>
    </source>
</evidence>
<evidence type="ECO:0000313" key="1">
    <source>
        <dbReference type="EMBL" id="GLK67932.1"/>
    </source>
</evidence>
<dbReference type="Pfam" id="PF06035">
    <property type="entry name" value="Peptidase_C93"/>
    <property type="match status" value="1"/>
</dbReference>
<proteinExistence type="predicted"/>
<keyword evidence="2" id="KW-1185">Reference proteome</keyword>
<dbReference type="InterPro" id="IPR010319">
    <property type="entry name" value="Transglutaminase-like_Cys_pept"/>
</dbReference>
<dbReference type="Proteomes" id="UP001143372">
    <property type="component" value="Unassembled WGS sequence"/>
</dbReference>
<dbReference type="EMBL" id="BSFI01000007">
    <property type="protein sequence ID" value="GLK67932.1"/>
    <property type="molecule type" value="Genomic_DNA"/>
</dbReference>
<dbReference type="AlphaFoldDB" id="A0A9W6MVH0"/>
<comment type="caution">
    <text evidence="1">The sequence shown here is derived from an EMBL/GenBank/DDBJ whole genome shotgun (WGS) entry which is preliminary data.</text>
</comment>
<gene>
    <name evidence="1" type="ORF">GCM10008179_15700</name>
</gene>
<dbReference type="PANTHER" id="PTHR39327:SF1">
    <property type="entry name" value="BLR5470 PROTEIN"/>
    <property type="match status" value="1"/>
</dbReference>
<dbReference type="PANTHER" id="PTHR39327">
    <property type="match status" value="1"/>
</dbReference>
<reference evidence="1" key="2">
    <citation type="submission" date="2023-01" db="EMBL/GenBank/DDBJ databases">
        <authorList>
            <person name="Sun Q."/>
            <person name="Evtushenko L."/>
        </authorList>
    </citation>
    <scope>NUCLEOTIDE SEQUENCE</scope>
    <source>
        <strain evidence="1">VKM B-2347</strain>
    </source>
</reference>
<sequence length="221" mass="24184">MHPGTGRGLQMLNMLKTKSIYILFVLLSSGFTMTSGAQAQNLTVAMATPMQVEGAGKSPMGWIDFCKSHAADCDVKPAKPTKVRLTAARLSELDGINRKVNAAIQPVTDQELYGVEEKWTYPVDKGDCEDYVLLKRRMLMDAGWPRQALLITVVRDLKGDGHAVLTVVTDRGDYALDNQAEDVKPWFDTGYTYIKRQSQVDPNVWVLLGDGIGPVGVAAAP</sequence>
<accession>A0A9W6MVH0</accession>
<name>A0A9W6MVH0_9HYPH</name>